<reference evidence="3 4" key="1">
    <citation type="submission" date="2018-04" db="EMBL/GenBank/DDBJ databases">
        <title>The genome of golden apple snail Pomacea canaliculata provides insight into stress tolerance and invasive adaptation.</title>
        <authorList>
            <person name="Liu C."/>
            <person name="Liu B."/>
            <person name="Ren Y."/>
            <person name="Zhang Y."/>
            <person name="Wang H."/>
            <person name="Li S."/>
            <person name="Jiang F."/>
            <person name="Yin L."/>
            <person name="Zhang G."/>
            <person name="Qian W."/>
            <person name="Fan W."/>
        </authorList>
    </citation>
    <scope>NUCLEOTIDE SEQUENCE [LARGE SCALE GENOMIC DNA]</scope>
    <source>
        <strain evidence="3">SZHN2017</strain>
        <tissue evidence="3">Muscle</tissue>
    </source>
</reference>
<evidence type="ECO:0000259" key="2">
    <source>
        <dbReference type="PROSITE" id="PS01186"/>
    </source>
</evidence>
<dbReference type="InterPro" id="IPR002049">
    <property type="entry name" value="LE_dom"/>
</dbReference>
<protein>
    <recommendedName>
        <fullName evidence="1 2">EGF-like domain-containing protein</fullName>
    </recommendedName>
</protein>
<dbReference type="Pfam" id="PF26129">
    <property type="entry name" value="Vwde"/>
    <property type="match status" value="1"/>
</dbReference>
<dbReference type="CDD" id="cd00055">
    <property type="entry name" value="EGF_Lam"/>
    <property type="match status" value="1"/>
</dbReference>
<sequence>MEGDQDFRPPNLSWPTSTGISESQAENYCSNALRQSQLWPHCQDKRQEIEGQTENCKIDILVANNYTSTEAIVEAFQTNCKVELAKDPDNYITTPGGESVLKPEISNDVCNPVCYINGRCDRGQCVCNRGFIGDNCQIKDEPPKLLGLRGSNLCDFNERPCKQIFINAENIQNTATMACKIQEILDDGSVSEQASMEEAVFLTLNKLGCALPDAGIKTATPTRSALIFFLHSIFFNCGTTVPIWLRGTHPSVSDGIQTRQACANLQTGGASYVPCCGQAVNIGGRTHHVPLASGLRQVFHPDVKKSPSVIIISPLSAEAYPQLTDPPRFRGPVIERNTFYFTCDLTFSGNDPDQAFEFVWLFDGVEDPKVPPEVISYPWQYARLDGAKLAGLLNKNVSL</sequence>
<keyword evidence="4" id="KW-1185">Reference proteome</keyword>
<comment type="caution">
    <text evidence="3">The sequence shown here is derived from an EMBL/GenBank/DDBJ whole genome shotgun (WGS) entry which is preliminary data.</text>
</comment>
<feature type="domain" description="EGF-like" evidence="1 2">
    <location>
        <begin position="125"/>
        <end position="136"/>
    </location>
</feature>
<dbReference type="PROSITE" id="PS00022">
    <property type="entry name" value="EGF_1"/>
    <property type="match status" value="1"/>
</dbReference>
<dbReference type="InterPro" id="IPR058727">
    <property type="entry name" value="Helical_Vwde"/>
</dbReference>
<dbReference type="Proteomes" id="UP000245119">
    <property type="component" value="Linkage Group LG14"/>
</dbReference>
<dbReference type="EMBL" id="PZQS01000014">
    <property type="protein sequence ID" value="PVD18848.1"/>
    <property type="molecule type" value="Genomic_DNA"/>
</dbReference>
<gene>
    <name evidence="3" type="ORF">C0Q70_21405</name>
</gene>
<dbReference type="Gene3D" id="2.10.25.10">
    <property type="entry name" value="Laminin"/>
    <property type="match status" value="1"/>
</dbReference>
<name>A0A2T7NCF1_POMCA</name>
<evidence type="ECO:0000259" key="1">
    <source>
        <dbReference type="PROSITE" id="PS00022"/>
    </source>
</evidence>
<accession>A0A2T7NCF1</accession>
<dbReference type="OrthoDB" id="10021943at2759"/>
<evidence type="ECO:0000313" key="3">
    <source>
        <dbReference type="EMBL" id="PVD18848.1"/>
    </source>
</evidence>
<organism evidence="3 4">
    <name type="scientific">Pomacea canaliculata</name>
    <name type="common">Golden apple snail</name>
    <dbReference type="NCBI Taxonomy" id="400727"/>
    <lineage>
        <taxon>Eukaryota</taxon>
        <taxon>Metazoa</taxon>
        <taxon>Spiralia</taxon>
        <taxon>Lophotrochozoa</taxon>
        <taxon>Mollusca</taxon>
        <taxon>Gastropoda</taxon>
        <taxon>Caenogastropoda</taxon>
        <taxon>Architaenioglossa</taxon>
        <taxon>Ampullarioidea</taxon>
        <taxon>Ampullariidae</taxon>
        <taxon>Pomacea</taxon>
    </lineage>
</organism>
<dbReference type="PROSITE" id="PS01186">
    <property type="entry name" value="EGF_2"/>
    <property type="match status" value="1"/>
</dbReference>
<dbReference type="STRING" id="400727.A0A2T7NCF1"/>
<dbReference type="InterPro" id="IPR000742">
    <property type="entry name" value="EGF"/>
</dbReference>
<dbReference type="AlphaFoldDB" id="A0A2T7NCF1"/>
<proteinExistence type="predicted"/>
<evidence type="ECO:0000313" key="4">
    <source>
        <dbReference type="Proteomes" id="UP000245119"/>
    </source>
</evidence>